<dbReference type="AlphaFoldDB" id="A0A1X2IJS7"/>
<name>A0A1X2IJS7_9FUNG</name>
<dbReference type="GO" id="GO:0008270">
    <property type="term" value="F:zinc ion binding"/>
    <property type="evidence" value="ECO:0007669"/>
    <property type="project" value="UniProtKB-KW"/>
</dbReference>
<keyword evidence="1 5" id="KW-0479">Metal-binding</keyword>
<dbReference type="Proteomes" id="UP000193560">
    <property type="component" value="Unassembled WGS sequence"/>
</dbReference>
<evidence type="ECO:0000256" key="5">
    <source>
        <dbReference type="PROSITE-ProRule" id="PRU00723"/>
    </source>
</evidence>
<dbReference type="EMBL" id="MCGE01000009">
    <property type="protein sequence ID" value="ORZ17808.1"/>
    <property type="molecule type" value="Genomic_DNA"/>
</dbReference>
<keyword evidence="8" id="KW-1185">Reference proteome</keyword>
<dbReference type="SUPFAM" id="SSF90229">
    <property type="entry name" value="CCCH zinc finger"/>
    <property type="match status" value="2"/>
</dbReference>
<evidence type="ECO:0000256" key="1">
    <source>
        <dbReference type="ARBA" id="ARBA00022723"/>
    </source>
</evidence>
<evidence type="ECO:0000259" key="6">
    <source>
        <dbReference type="PROSITE" id="PS50103"/>
    </source>
</evidence>
<dbReference type="PROSITE" id="PS50103">
    <property type="entry name" value="ZF_C3H1"/>
    <property type="match status" value="2"/>
</dbReference>
<feature type="zinc finger region" description="C3H1-type" evidence="5">
    <location>
        <begin position="38"/>
        <end position="66"/>
    </location>
</feature>
<dbReference type="PANTHER" id="PTHR12547">
    <property type="entry name" value="CCCH ZINC FINGER/TIS11-RELATED"/>
    <property type="match status" value="1"/>
</dbReference>
<evidence type="ECO:0000256" key="4">
    <source>
        <dbReference type="ARBA" id="ARBA00022833"/>
    </source>
</evidence>
<evidence type="ECO:0000313" key="8">
    <source>
        <dbReference type="Proteomes" id="UP000193560"/>
    </source>
</evidence>
<protein>
    <recommendedName>
        <fullName evidence="6">C3H1-type domain-containing protein</fullName>
    </recommendedName>
</protein>
<gene>
    <name evidence="7" type="ORF">BCR42DRAFT_325672</name>
</gene>
<dbReference type="PANTHER" id="PTHR12547:SF18">
    <property type="entry name" value="PROTEIN TIS11"/>
    <property type="match status" value="1"/>
</dbReference>
<dbReference type="FunFam" id="4.10.1000.10:FF:000001">
    <property type="entry name" value="zinc finger CCCH domain-containing protein 15-like"/>
    <property type="match status" value="1"/>
</dbReference>
<dbReference type="InterPro" id="IPR000571">
    <property type="entry name" value="Znf_CCCH"/>
</dbReference>
<proteinExistence type="predicted"/>
<reference evidence="7 8" key="1">
    <citation type="submission" date="2016-07" db="EMBL/GenBank/DDBJ databases">
        <title>Pervasive Adenine N6-methylation of Active Genes in Fungi.</title>
        <authorList>
            <consortium name="DOE Joint Genome Institute"/>
            <person name="Mondo S.J."/>
            <person name="Dannebaum R.O."/>
            <person name="Kuo R.C."/>
            <person name="Labutti K."/>
            <person name="Haridas S."/>
            <person name="Kuo A."/>
            <person name="Salamov A."/>
            <person name="Ahrendt S.R."/>
            <person name="Lipzen A."/>
            <person name="Sullivan W."/>
            <person name="Andreopoulos W.B."/>
            <person name="Clum A."/>
            <person name="Lindquist E."/>
            <person name="Daum C."/>
            <person name="Ramamoorthy G.K."/>
            <person name="Gryganskyi A."/>
            <person name="Culley D."/>
            <person name="Magnuson J.K."/>
            <person name="James T.Y."/>
            <person name="O'Malley M.A."/>
            <person name="Stajich J.E."/>
            <person name="Spatafora J.W."/>
            <person name="Visel A."/>
            <person name="Grigoriev I.V."/>
        </authorList>
    </citation>
    <scope>NUCLEOTIDE SEQUENCE [LARGE SCALE GENOMIC DNA]</scope>
    <source>
        <strain evidence="7 8">NRRL 1336</strain>
    </source>
</reference>
<dbReference type="InterPro" id="IPR036855">
    <property type="entry name" value="Znf_CCCH_sf"/>
</dbReference>
<feature type="zinc finger region" description="C3H1-type" evidence="5">
    <location>
        <begin position="1"/>
        <end position="28"/>
    </location>
</feature>
<accession>A0A1X2IJS7</accession>
<dbReference type="STRING" id="90262.A0A1X2IJS7"/>
<feature type="domain" description="C3H1-type" evidence="6">
    <location>
        <begin position="1"/>
        <end position="28"/>
    </location>
</feature>
<keyword evidence="3 5" id="KW-0863">Zinc-finger</keyword>
<comment type="caution">
    <text evidence="7">The sequence shown here is derived from an EMBL/GenBank/DDBJ whole genome shotgun (WGS) entry which is preliminary data.</text>
</comment>
<dbReference type="GO" id="GO:0003729">
    <property type="term" value="F:mRNA binding"/>
    <property type="evidence" value="ECO:0007669"/>
    <property type="project" value="InterPro"/>
</dbReference>
<evidence type="ECO:0000256" key="3">
    <source>
        <dbReference type="ARBA" id="ARBA00022771"/>
    </source>
</evidence>
<dbReference type="OrthoDB" id="410307at2759"/>
<dbReference type="Pfam" id="PF00642">
    <property type="entry name" value="zf-CCCH"/>
    <property type="match status" value="2"/>
</dbReference>
<feature type="domain" description="C3H1-type" evidence="6">
    <location>
        <begin position="38"/>
        <end position="66"/>
    </location>
</feature>
<organism evidence="7 8">
    <name type="scientific">Absidia repens</name>
    <dbReference type="NCBI Taxonomy" id="90262"/>
    <lineage>
        <taxon>Eukaryota</taxon>
        <taxon>Fungi</taxon>
        <taxon>Fungi incertae sedis</taxon>
        <taxon>Mucoromycota</taxon>
        <taxon>Mucoromycotina</taxon>
        <taxon>Mucoromycetes</taxon>
        <taxon>Mucorales</taxon>
        <taxon>Cunninghamellaceae</taxon>
        <taxon>Absidia</taxon>
    </lineage>
</organism>
<evidence type="ECO:0000256" key="2">
    <source>
        <dbReference type="ARBA" id="ARBA00022737"/>
    </source>
</evidence>
<dbReference type="Gene3D" id="4.10.1000.10">
    <property type="entry name" value="Zinc finger, CCCH-type"/>
    <property type="match status" value="2"/>
</dbReference>
<keyword evidence="2" id="KW-0677">Repeat</keyword>
<evidence type="ECO:0000313" key="7">
    <source>
        <dbReference type="EMBL" id="ORZ17808.1"/>
    </source>
</evidence>
<dbReference type="InterPro" id="IPR045877">
    <property type="entry name" value="ZFP36-like"/>
</dbReference>
<dbReference type="SMART" id="SM00356">
    <property type="entry name" value="ZnF_C3H1"/>
    <property type="match status" value="2"/>
</dbReference>
<sequence>YKTEYCRNWTELGHCRYGTKCRYAHGANELRKAPRHLLYKTQICRAYHEQGECPYGIRCTFIHENQYSHTNIKGNYVLPTSSISSPASTSCSSRTSNEGGDDLLDSAAVTNISNPAVKEAHTVIKYHDLSYEYIYPYLPLHSY</sequence>
<feature type="non-terminal residue" evidence="7">
    <location>
        <position position="1"/>
    </location>
</feature>
<keyword evidence="4 5" id="KW-0862">Zinc</keyword>